<proteinExistence type="predicted"/>
<dbReference type="PANTHER" id="PTHR10039">
    <property type="entry name" value="AMELOGENIN"/>
    <property type="match status" value="1"/>
</dbReference>
<dbReference type="PANTHER" id="PTHR10039:SF5">
    <property type="entry name" value="NACHT DOMAIN-CONTAINING PROTEIN"/>
    <property type="match status" value="1"/>
</dbReference>
<name>A0A6A6UYL7_9PLEO</name>
<sequence>KICMIIDGLDELEEPQESLWRLCSQVNSWTSQAGSSSHNDHLKLLISSREELPIIKAFPSANILILHTLTEPDIKALVETTLESNQFYQALVGKPQSFERQSQELQDLIVMHAEGVFLWVVLLLKWMEEELATGTSFQALQNVVHEAPVELDDFFEKILGAIARQHQPGAWFVFAMLM</sequence>
<gene>
    <name evidence="1" type="ORF">M011DRAFT_372120</name>
</gene>
<evidence type="ECO:0008006" key="3">
    <source>
        <dbReference type="Google" id="ProtNLM"/>
    </source>
</evidence>
<dbReference type="AlphaFoldDB" id="A0A6A6UYL7"/>
<evidence type="ECO:0000313" key="1">
    <source>
        <dbReference type="EMBL" id="KAF2742490.1"/>
    </source>
</evidence>
<protein>
    <recommendedName>
        <fullName evidence="3">NACHT domain-containing protein</fullName>
    </recommendedName>
</protein>
<dbReference type="Proteomes" id="UP000799440">
    <property type="component" value="Unassembled WGS sequence"/>
</dbReference>
<dbReference type="EMBL" id="MU006608">
    <property type="protein sequence ID" value="KAF2742490.1"/>
    <property type="molecule type" value="Genomic_DNA"/>
</dbReference>
<feature type="non-terminal residue" evidence="1">
    <location>
        <position position="178"/>
    </location>
</feature>
<reference evidence="1" key="1">
    <citation type="journal article" date="2020" name="Stud. Mycol.">
        <title>101 Dothideomycetes genomes: a test case for predicting lifestyles and emergence of pathogens.</title>
        <authorList>
            <person name="Haridas S."/>
            <person name="Albert R."/>
            <person name="Binder M."/>
            <person name="Bloem J."/>
            <person name="Labutti K."/>
            <person name="Salamov A."/>
            <person name="Andreopoulos B."/>
            <person name="Baker S."/>
            <person name="Barry K."/>
            <person name="Bills G."/>
            <person name="Bluhm B."/>
            <person name="Cannon C."/>
            <person name="Castanera R."/>
            <person name="Culley D."/>
            <person name="Daum C."/>
            <person name="Ezra D."/>
            <person name="Gonzalez J."/>
            <person name="Henrissat B."/>
            <person name="Kuo A."/>
            <person name="Liang C."/>
            <person name="Lipzen A."/>
            <person name="Lutzoni F."/>
            <person name="Magnuson J."/>
            <person name="Mondo S."/>
            <person name="Nolan M."/>
            <person name="Ohm R."/>
            <person name="Pangilinan J."/>
            <person name="Park H.-J."/>
            <person name="Ramirez L."/>
            <person name="Alfaro M."/>
            <person name="Sun H."/>
            <person name="Tritt A."/>
            <person name="Yoshinaga Y."/>
            <person name="Zwiers L.-H."/>
            <person name="Turgeon B."/>
            <person name="Goodwin S."/>
            <person name="Spatafora J."/>
            <person name="Crous P."/>
            <person name="Grigoriev I."/>
        </authorList>
    </citation>
    <scope>NUCLEOTIDE SEQUENCE</scope>
    <source>
        <strain evidence="1">CBS 119925</strain>
    </source>
</reference>
<keyword evidence="2" id="KW-1185">Reference proteome</keyword>
<evidence type="ECO:0000313" key="2">
    <source>
        <dbReference type="Proteomes" id="UP000799440"/>
    </source>
</evidence>
<dbReference type="OrthoDB" id="443402at2759"/>
<accession>A0A6A6UYL7</accession>
<organism evidence="1 2">
    <name type="scientific">Sporormia fimetaria CBS 119925</name>
    <dbReference type="NCBI Taxonomy" id="1340428"/>
    <lineage>
        <taxon>Eukaryota</taxon>
        <taxon>Fungi</taxon>
        <taxon>Dikarya</taxon>
        <taxon>Ascomycota</taxon>
        <taxon>Pezizomycotina</taxon>
        <taxon>Dothideomycetes</taxon>
        <taxon>Pleosporomycetidae</taxon>
        <taxon>Pleosporales</taxon>
        <taxon>Sporormiaceae</taxon>
        <taxon>Sporormia</taxon>
    </lineage>
</organism>
<feature type="non-terminal residue" evidence="1">
    <location>
        <position position="1"/>
    </location>
</feature>